<accession>A0A0B2UTV6</accession>
<proteinExistence type="predicted"/>
<evidence type="ECO:0000256" key="1">
    <source>
        <dbReference type="ARBA" id="ARBA00004167"/>
    </source>
</evidence>
<feature type="transmembrane region" description="Helical" evidence="5">
    <location>
        <begin position="633"/>
        <end position="659"/>
    </location>
</feature>
<evidence type="ECO:0000313" key="7">
    <source>
        <dbReference type="Proteomes" id="UP000031036"/>
    </source>
</evidence>
<comment type="caution">
    <text evidence="6">The sequence shown here is derived from an EMBL/GenBank/DDBJ whole genome shotgun (WGS) entry which is preliminary data.</text>
</comment>
<dbReference type="GO" id="GO:0050290">
    <property type="term" value="F:sphingomyelin phosphodiesterase D activity"/>
    <property type="evidence" value="ECO:0007669"/>
    <property type="project" value="InterPro"/>
</dbReference>
<dbReference type="Pfam" id="PF14724">
    <property type="entry name" value="mit_SMPDase"/>
    <property type="match status" value="2"/>
</dbReference>
<dbReference type="STRING" id="6265.A0A0B2UTV6"/>
<dbReference type="EMBL" id="JPKZ01003226">
    <property type="protein sequence ID" value="KHN72659.1"/>
    <property type="molecule type" value="Genomic_DNA"/>
</dbReference>
<dbReference type="GO" id="GO:0046475">
    <property type="term" value="P:glycerophospholipid catabolic process"/>
    <property type="evidence" value="ECO:0007669"/>
    <property type="project" value="TreeGrafter"/>
</dbReference>
<name>A0A0B2UTV6_TOXCA</name>
<evidence type="ECO:0000256" key="2">
    <source>
        <dbReference type="ARBA" id="ARBA00022692"/>
    </source>
</evidence>
<keyword evidence="7" id="KW-1185">Reference proteome</keyword>
<dbReference type="GO" id="GO:0006685">
    <property type="term" value="P:sphingomyelin catabolic process"/>
    <property type="evidence" value="ECO:0007669"/>
    <property type="project" value="TreeGrafter"/>
</dbReference>
<reference evidence="6 7" key="1">
    <citation type="submission" date="2014-11" db="EMBL/GenBank/DDBJ databases">
        <title>Genetic blueprint of the zoonotic pathogen Toxocara canis.</title>
        <authorList>
            <person name="Zhu X.-Q."/>
            <person name="Korhonen P.K."/>
            <person name="Cai H."/>
            <person name="Young N.D."/>
            <person name="Nejsum P."/>
            <person name="von Samson-Himmelstjerna G."/>
            <person name="Boag P.R."/>
            <person name="Tan P."/>
            <person name="Li Q."/>
            <person name="Min J."/>
            <person name="Yang Y."/>
            <person name="Wang X."/>
            <person name="Fang X."/>
            <person name="Hall R.S."/>
            <person name="Hofmann A."/>
            <person name="Sternberg P.W."/>
            <person name="Jex A.R."/>
            <person name="Gasser R.B."/>
        </authorList>
    </citation>
    <scope>NUCLEOTIDE SEQUENCE [LARGE SCALE GENOMIC DNA]</scope>
    <source>
        <strain evidence="6">PN_DK_2014</strain>
    </source>
</reference>
<dbReference type="Proteomes" id="UP000031036">
    <property type="component" value="Unassembled WGS sequence"/>
</dbReference>
<dbReference type="OMA" id="THRFDYS"/>
<sequence length="660" mass="75284">MTGVIITTIDPARDSLARVVDLWSSSSNSCLTLPLVNTTNMALLMDFYGSVPSALSIACSEIRDKMASDLWSGSPLDLALLVVQKLFNNSQVDLLSVFQSSCENEFEQTIDLIGTSSSAFKALIESYGDQTFEHFIESFCKHLEHSRCDLPPRLVDNSVYMYLLADYVCFMMPIDSLDGSREYRTEMPTKGFSSGNICISSPLRLFNEDALQRYSLSPTKNSLQTLHSFSQSLSPHFVSFICIVVKTLCSLAAWPSEYRLNALRYVVKQYHLFVLARSDSGALAHVKSQLLHNPPFVDHLYDFLCCMFTKWPDTPKFAAVFEVWLTWIRPWRYSQEDSGSETQRMQSFIECNRRFYVDLTDAFFQRSLHLDNPESVLALRSYLAVIVSEPLQKAYRSLDYDLEGPIMKVGVITAKWADYSRRLIADKHERLKKQGWFSRLVNASENEAELRKLNATVTELDSLAHSIADAGSTTTKMLLSAEAIVPSYVLDKSPQSFSSTKPIPDHYVDSRTKFMRLTDLGRKQIRRGTHRFDLSRCLESVPPLLAPRRSDEVWWLAKLLYRLSCFMNQTALIIHLSHTYYDCSFTGMVARRILDPAYPHTVVPAFSKTVFVMKPAINFRRFAQYKYVAPTCVFIILIFFLPFRFAFAVFFPFIVLAALS</sequence>
<keyword evidence="3 5" id="KW-1133">Transmembrane helix</keyword>
<dbReference type="InterPro" id="IPR024129">
    <property type="entry name" value="Sphingomy_SMPD4"/>
</dbReference>
<keyword evidence="2 5" id="KW-0812">Transmembrane</keyword>
<evidence type="ECO:0000256" key="5">
    <source>
        <dbReference type="SAM" id="Phobius"/>
    </source>
</evidence>
<evidence type="ECO:0000256" key="4">
    <source>
        <dbReference type="ARBA" id="ARBA00023136"/>
    </source>
</evidence>
<protein>
    <submittedName>
        <fullName evidence="6">Sphingomyelin phosphodiesterase 4</fullName>
    </submittedName>
</protein>
<dbReference type="AlphaFoldDB" id="A0A0B2UTV6"/>
<dbReference type="OrthoDB" id="2359216at2759"/>
<evidence type="ECO:0000256" key="3">
    <source>
        <dbReference type="ARBA" id="ARBA00022989"/>
    </source>
</evidence>
<dbReference type="PANTHER" id="PTHR12988:SF6">
    <property type="entry name" value="SPHINGOMYELIN PHOSPHODIESTERASE 4"/>
    <property type="match status" value="1"/>
</dbReference>
<comment type="subcellular location">
    <subcellularLocation>
        <location evidence="1">Membrane</location>
        <topology evidence="1">Single-pass membrane protein</topology>
    </subcellularLocation>
</comment>
<dbReference type="GO" id="GO:0046513">
    <property type="term" value="P:ceramide biosynthetic process"/>
    <property type="evidence" value="ECO:0007669"/>
    <property type="project" value="TreeGrafter"/>
</dbReference>
<organism evidence="6 7">
    <name type="scientific">Toxocara canis</name>
    <name type="common">Canine roundworm</name>
    <dbReference type="NCBI Taxonomy" id="6265"/>
    <lineage>
        <taxon>Eukaryota</taxon>
        <taxon>Metazoa</taxon>
        <taxon>Ecdysozoa</taxon>
        <taxon>Nematoda</taxon>
        <taxon>Chromadorea</taxon>
        <taxon>Rhabditida</taxon>
        <taxon>Spirurina</taxon>
        <taxon>Ascaridomorpha</taxon>
        <taxon>Ascaridoidea</taxon>
        <taxon>Toxocaridae</taxon>
        <taxon>Toxocara</taxon>
    </lineage>
</organism>
<dbReference type="PANTHER" id="PTHR12988">
    <property type="entry name" value="SPHINGOMYELIN PHOSPHODIESTERASE 4"/>
    <property type="match status" value="1"/>
</dbReference>
<keyword evidence="4 5" id="KW-0472">Membrane</keyword>
<gene>
    <name evidence="6" type="primary">Smpd4</name>
    <name evidence="6" type="ORF">Tcan_13103</name>
</gene>
<dbReference type="GO" id="GO:0016020">
    <property type="term" value="C:membrane"/>
    <property type="evidence" value="ECO:0007669"/>
    <property type="project" value="UniProtKB-SubCell"/>
</dbReference>
<evidence type="ECO:0000313" key="6">
    <source>
        <dbReference type="EMBL" id="KHN72659.1"/>
    </source>
</evidence>